<organism evidence="2 3">
    <name type="scientific">Pendulispora albinea</name>
    <dbReference type="NCBI Taxonomy" id="2741071"/>
    <lineage>
        <taxon>Bacteria</taxon>
        <taxon>Pseudomonadati</taxon>
        <taxon>Myxococcota</taxon>
        <taxon>Myxococcia</taxon>
        <taxon>Myxococcales</taxon>
        <taxon>Sorangiineae</taxon>
        <taxon>Pendulisporaceae</taxon>
        <taxon>Pendulispora</taxon>
    </lineage>
</organism>
<dbReference type="InterPro" id="IPR011335">
    <property type="entry name" value="Restrct_endonuc-II-like"/>
</dbReference>
<dbReference type="InterPro" id="IPR012296">
    <property type="entry name" value="Nuclease_put_TT1808"/>
</dbReference>
<dbReference type="Gene3D" id="3.90.1570.10">
    <property type="entry name" value="tt1808, chain A"/>
    <property type="match status" value="1"/>
</dbReference>
<evidence type="ECO:0000313" key="3">
    <source>
        <dbReference type="Proteomes" id="UP001370348"/>
    </source>
</evidence>
<dbReference type="Proteomes" id="UP001370348">
    <property type="component" value="Chromosome"/>
</dbReference>
<protein>
    <submittedName>
        <fullName evidence="2">Uma2 family endonuclease</fullName>
    </submittedName>
</protein>
<dbReference type="SUPFAM" id="SSF52980">
    <property type="entry name" value="Restriction endonuclease-like"/>
    <property type="match status" value="1"/>
</dbReference>
<proteinExistence type="predicted"/>
<keyword evidence="2" id="KW-0378">Hydrolase</keyword>
<evidence type="ECO:0000259" key="1">
    <source>
        <dbReference type="Pfam" id="PF05685"/>
    </source>
</evidence>
<dbReference type="PANTHER" id="PTHR33352:SF2">
    <property type="entry name" value="SLL0995 PROTEIN"/>
    <property type="match status" value="1"/>
</dbReference>
<sequence length="229" mass="26089">MTQNPLPKHPDLSHVRHVRAPVPLYFPDFIEVPESSTHLGIRTFLSGVLRFTLGDGHSVHSGRFVYWNPRNPKCCVAPDVLVRLDQPQGDFRSWKTWECGGVPQLAVEIIRSNDFEWLDWDQRLERYHELGVQELVCFDPEKPEGARLRVWDLIEEDLVEREIENDTTPCATLQLTWVVAPIPGAPFGLRLVDLDGNLVPSELEAKAKALEAAEARVRELEELLRQKGG</sequence>
<dbReference type="PANTHER" id="PTHR33352">
    <property type="entry name" value="SLR1095 PROTEIN"/>
    <property type="match status" value="1"/>
</dbReference>
<dbReference type="CDD" id="cd06260">
    <property type="entry name" value="DUF820-like"/>
    <property type="match status" value="1"/>
</dbReference>
<feature type="domain" description="Putative restriction endonuclease" evidence="1">
    <location>
        <begin position="33"/>
        <end position="173"/>
    </location>
</feature>
<gene>
    <name evidence="2" type="ORF">LZC94_00380</name>
</gene>
<name>A0ABZ2M1Q4_9BACT</name>
<keyword evidence="2" id="KW-0540">Nuclease</keyword>
<dbReference type="RefSeq" id="WP_394825368.1">
    <property type="nucleotide sequence ID" value="NZ_CP089984.1"/>
</dbReference>
<dbReference type="Pfam" id="PF05685">
    <property type="entry name" value="Uma2"/>
    <property type="match status" value="1"/>
</dbReference>
<reference evidence="2 3" key="1">
    <citation type="submission" date="2021-12" db="EMBL/GenBank/DDBJ databases">
        <title>Discovery of the Pendulisporaceae a myxobacterial family with distinct sporulation behavior and unique specialized metabolism.</title>
        <authorList>
            <person name="Garcia R."/>
            <person name="Popoff A."/>
            <person name="Bader C.D."/>
            <person name="Loehr J."/>
            <person name="Walesch S."/>
            <person name="Walt C."/>
            <person name="Boldt J."/>
            <person name="Bunk B."/>
            <person name="Haeckl F.J.F.P.J."/>
            <person name="Gunesch A.P."/>
            <person name="Birkelbach J."/>
            <person name="Nuebel U."/>
            <person name="Pietschmann T."/>
            <person name="Bach T."/>
            <person name="Mueller R."/>
        </authorList>
    </citation>
    <scope>NUCLEOTIDE SEQUENCE [LARGE SCALE GENOMIC DNA]</scope>
    <source>
        <strain evidence="2 3">MSr11954</strain>
    </source>
</reference>
<evidence type="ECO:0000313" key="2">
    <source>
        <dbReference type="EMBL" id="WXB15734.1"/>
    </source>
</evidence>
<keyword evidence="3" id="KW-1185">Reference proteome</keyword>
<accession>A0ABZ2M1Q4</accession>
<keyword evidence="2" id="KW-0255">Endonuclease</keyword>
<dbReference type="GO" id="GO:0004519">
    <property type="term" value="F:endonuclease activity"/>
    <property type="evidence" value="ECO:0007669"/>
    <property type="project" value="UniProtKB-KW"/>
</dbReference>
<dbReference type="EMBL" id="CP089984">
    <property type="protein sequence ID" value="WXB15734.1"/>
    <property type="molecule type" value="Genomic_DNA"/>
</dbReference>
<dbReference type="InterPro" id="IPR008538">
    <property type="entry name" value="Uma2"/>
</dbReference>